<evidence type="ECO:0000313" key="8">
    <source>
        <dbReference type="EMBL" id="HIW78872.1"/>
    </source>
</evidence>
<keyword evidence="4" id="KW-0408">Iron</keyword>
<dbReference type="Pfam" id="PF01565">
    <property type="entry name" value="FAD_binding_4"/>
    <property type="match status" value="1"/>
</dbReference>
<dbReference type="Pfam" id="PF02913">
    <property type="entry name" value="FAD-oxidase_C"/>
    <property type="match status" value="2"/>
</dbReference>
<feature type="domain" description="4Fe-4S ferredoxin-type" evidence="6">
    <location>
        <begin position="719"/>
        <end position="748"/>
    </location>
</feature>
<feature type="domain" description="FAD-binding PCMH-type" evidence="7">
    <location>
        <begin position="134"/>
        <end position="354"/>
    </location>
</feature>
<evidence type="ECO:0000313" key="9">
    <source>
        <dbReference type="Proteomes" id="UP000824264"/>
    </source>
</evidence>
<dbReference type="AlphaFoldDB" id="A0A9D1R0N3"/>
<sequence length="1196" mass="132338">MPHKGPHISIAPDFVVNRILRINLEDFAEWPESVRRLAIEIAEELFLAAYNPFVDPATVKASVKERFDREVFALAHHYANTIGEGITLFWSGYEAEAAFRKELVQRLGAFLPPDAIVTRPSALVACATDATDLRMELPLMVVEPANAEQISELVKLANELKFALIPRGGASGLTGGSVPMRRRSVIVRTTRFTKISSVDRDNMCVTLDAGVITQTAIDAVSREGFLFTVDPASKTASTIGGNVAENSGGPFAFEYGTTLDNLLSWRMVTPTGEIITIERKDHPRHKILPEEVAVFEVKDLSGGVRSVVELHGSEIRLPGLGKDVTNKALGGLPGMQKEGVDGIITDATFIVHKKPAHSRVMVLEFYGRSMHQAAVVIGQIVGLRDRIRQDGDYARLSALEEFNAKYVRAIDYQKKSSKYEGLPISVIILQVDGDEPYLLEKCVQEISAIVDAEENVDLFLARDEKEAELFWEDRHRLSAIARRTSGFKINEDVVIPMQRIPDFALFLEQLNLECAAMAYRKALQELGRLPGMALEDRDLNREFVNVTRVAQGGVPSSELSDEEMEARAVEFLRLMAERYDRLASKIKKISDDMLAGRVVVASHMHAGDGNCHVNIPVNSNDLHMLEIAEEAAMRVMAEAQEMGGAVSGEHGIGITKIAFLGKDKMDAIREFKQRVDPRDVFNPAKLTQRELPVRPFTFSFNRLIEDISQSGLPDKERLIHLLASVQMCTRCGKCKQVCPMMYPECSYHFHPRNKNMVLGAIIEAIYYSQINKGKPDPSILAELRAMMEHCTGCGRCTSVCPVKIPSADVALQLRAFLEEEGAGGHPLKTRVLDWLVKDPSHRIPQAVKAAAFGQRMQNRIIGVVPHPIRKRLYNPLFSDKGPEPGYRNLYEALHLERGNVFLAAHHAAAPENSELREAVLYFPGCGGSLLSRSIGLSALGLLLRTGVAVILPESHLCCGYPLLSSGADGQFAENMAKNRERLSECLRKATQQGFRVTHIITACGSCREGIERLEPASLMGEGTELVHLDVMQFVQERLQGNPELFKGKVLYHASCHPEWVGVHKVKGIKKQSAAIAKLSGAVVEVSPGCCGESGMGAIASPLVYNTLRKRKMGLLAEALEDYPAQTPVLVGCPSCKVGITRSLMGLHSRRPVLHTVEWIATLLFREKWGEKWIRVFRRRIAPRADAQGVRTVDFDE</sequence>
<dbReference type="GO" id="GO:0016491">
    <property type="term" value="F:oxidoreductase activity"/>
    <property type="evidence" value="ECO:0007669"/>
    <property type="project" value="UniProtKB-ARBA"/>
</dbReference>
<dbReference type="InterPro" id="IPR006094">
    <property type="entry name" value="Oxid_FAD_bind_N"/>
</dbReference>
<dbReference type="SUPFAM" id="SSF55103">
    <property type="entry name" value="FAD-linked oxidases, C-terminal domain"/>
    <property type="match status" value="1"/>
</dbReference>
<dbReference type="Proteomes" id="UP000824264">
    <property type="component" value="Unassembled WGS sequence"/>
</dbReference>
<dbReference type="InterPro" id="IPR016169">
    <property type="entry name" value="FAD-bd_PCMH_sub2"/>
</dbReference>
<dbReference type="Gene3D" id="1.10.1060.10">
    <property type="entry name" value="Alpha-helical ferredoxin"/>
    <property type="match status" value="1"/>
</dbReference>
<protein>
    <submittedName>
        <fullName evidence="8">FAD-binding oxidoreductase</fullName>
    </submittedName>
</protein>
<dbReference type="GO" id="GO:0071949">
    <property type="term" value="F:FAD binding"/>
    <property type="evidence" value="ECO:0007669"/>
    <property type="project" value="InterPro"/>
</dbReference>
<dbReference type="Pfam" id="PF02754">
    <property type="entry name" value="CCG"/>
    <property type="match status" value="2"/>
</dbReference>
<comment type="caution">
    <text evidence="8">The sequence shown here is derived from an EMBL/GenBank/DDBJ whole genome shotgun (WGS) entry which is preliminary data.</text>
</comment>
<evidence type="ECO:0000256" key="2">
    <source>
        <dbReference type="ARBA" id="ARBA00022723"/>
    </source>
</evidence>
<dbReference type="InterPro" id="IPR051914">
    <property type="entry name" value="FAD-linked_OxidoTrans_Type4"/>
</dbReference>
<dbReference type="SUPFAM" id="SSF56176">
    <property type="entry name" value="FAD-binding/transporter-associated domain-like"/>
    <property type="match status" value="1"/>
</dbReference>
<reference evidence="8" key="1">
    <citation type="journal article" date="2021" name="PeerJ">
        <title>Extensive microbial diversity within the chicken gut microbiome revealed by metagenomics and culture.</title>
        <authorList>
            <person name="Gilroy R."/>
            <person name="Ravi A."/>
            <person name="Getino M."/>
            <person name="Pursley I."/>
            <person name="Horton D.L."/>
            <person name="Alikhan N.F."/>
            <person name="Baker D."/>
            <person name="Gharbi K."/>
            <person name="Hall N."/>
            <person name="Watson M."/>
            <person name="Adriaenssens E.M."/>
            <person name="Foster-Nyarko E."/>
            <person name="Jarju S."/>
            <person name="Secka A."/>
            <person name="Antonio M."/>
            <person name="Oren A."/>
            <person name="Chaudhuri R.R."/>
            <person name="La Ragione R."/>
            <person name="Hildebrand F."/>
            <person name="Pallen M.J."/>
        </authorList>
    </citation>
    <scope>NUCLEOTIDE SEQUENCE</scope>
    <source>
        <strain evidence="8">ChiSxjej5B17-1746</strain>
    </source>
</reference>
<evidence type="ECO:0000256" key="3">
    <source>
        <dbReference type="ARBA" id="ARBA00022827"/>
    </source>
</evidence>
<evidence type="ECO:0000259" key="6">
    <source>
        <dbReference type="PROSITE" id="PS51379"/>
    </source>
</evidence>
<dbReference type="GO" id="GO:0046872">
    <property type="term" value="F:metal ion binding"/>
    <property type="evidence" value="ECO:0007669"/>
    <property type="project" value="UniProtKB-KW"/>
</dbReference>
<feature type="domain" description="4Fe-4S ferredoxin-type" evidence="6">
    <location>
        <begin position="781"/>
        <end position="810"/>
    </location>
</feature>
<evidence type="ECO:0000259" key="7">
    <source>
        <dbReference type="PROSITE" id="PS51387"/>
    </source>
</evidence>
<dbReference type="SUPFAM" id="SSF46548">
    <property type="entry name" value="alpha-helical ferredoxin"/>
    <property type="match status" value="1"/>
</dbReference>
<dbReference type="InterPro" id="IPR017896">
    <property type="entry name" value="4Fe4S_Fe-S-bd"/>
</dbReference>
<proteinExistence type="predicted"/>
<dbReference type="InterPro" id="IPR036318">
    <property type="entry name" value="FAD-bd_PCMH-like_sf"/>
</dbReference>
<dbReference type="PROSITE" id="PS51387">
    <property type="entry name" value="FAD_PCMH"/>
    <property type="match status" value="1"/>
</dbReference>
<accession>A0A9D1R0N3</accession>
<evidence type="ECO:0000256" key="1">
    <source>
        <dbReference type="ARBA" id="ARBA00022630"/>
    </source>
</evidence>
<name>A0A9D1R0N3_9BACT</name>
<keyword evidence="5" id="KW-0411">Iron-sulfur</keyword>
<dbReference type="Pfam" id="PF13183">
    <property type="entry name" value="Fer4_8"/>
    <property type="match status" value="1"/>
</dbReference>
<evidence type="ECO:0000256" key="5">
    <source>
        <dbReference type="ARBA" id="ARBA00023014"/>
    </source>
</evidence>
<dbReference type="InterPro" id="IPR016164">
    <property type="entry name" value="FAD-linked_Oxase-like_C"/>
</dbReference>
<dbReference type="PANTHER" id="PTHR42934:SF2">
    <property type="entry name" value="GLYCOLATE OXIDASE SUBUNIT GLCD"/>
    <property type="match status" value="1"/>
</dbReference>
<keyword evidence="3" id="KW-0274">FAD</keyword>
<dbReference type="PROSITE" id="PS51379">
    <property type="entry name" value="4FE4S_FER_2"/>
    <property type="match status" value="2"/>
</dbReference>
<evidence type="ECO:0000256" key="4">
    <source>
        <dbReference type="ARBA" id="ARBA00023004"/>
    </source>
</evidence>
<dbReference type="GO" id="GO:0051536">
    <property type="term" value="F:iron-sulfur cluster binding"/>
    <property type="evidence" value="ECO:0007669"/>
    <property type="project" value="UniProtKB-KW"/>
</dbReference>
<dbReference type="InterPro" id="IPR004017">
    <property type="entry name" value="Cys_rich_dom"/>
</dbReference>
<dbReference type="InterPro" id="IPR009051">
    <property type="entry name" value="Helical_ferredxn"/>
</dbReference>
<dbReference type="InterPro" id="IPR016166">
    <property type="entry name" value="FAD-bd_PCMH"/>
</dbReference>
<keyword evidence="2" id="KW-0479">Metal-binding</keyword>
<dbReference type="EMBL" id="DXGI01000263">
    <property type="protein sequence ID" value="HIW78872.1"/>
    <property type="molecule type" value="Genomic_DNA"/>
</dbReference>
<dbReference type="InterPro" id="IPR017900">
    <property type="entry name" value="4Fe4S_Fe_S_CS"/>
</dbReference>
<dbReference type="Gene3D" id="3.30.70.2740">
    <property type="match status" value="1"/>
</dbReference>
<dbReference type="PANTHER" id="PTHR42934">
    <property type="entry name" value="GLYCOLATE OXIDASE SUBUNIT GLCD"/>
    <property type="match status" value="1"/>
</dbReference>
<dbReference type="InterPro" id="IPR004113">
    <property type="entry name" value="FAD-bd_oxidored_4_C"/>
</dbReference>
<keyword evidence="1" id="KW-0285">Flavoprotein</keyword>
<organism evidence="8 9">
    <name type="scientific">Candidatus Bilophila faecipullorum</name>
    <dbReference type="NCBI Taxonomy" id="2838482"/>
    <lineage>
        <taxon>Bacteria</taxon>
        <taxon>Pseudomonadati</taxon>
        <taxon>Thermodesulfobacteriota</taxon>
        <taxon>Desulfovibrionia</taxon>
        <taxon>Desulfovibrionales</taxon>
        <taxon>Desulfovibrionaceae</taxon>
        <taxon>Bilophila</taxon>
    </lineage>
</organism>
<dbReference type="PROSITE" id="PS00198">
    <property type="entry name" value="4FE4S_FER_1"/>
    <property type="match status" value="1"/>
</dbReference>
<reference evidence="8" key="2">
    <citation type="submission" date="2021-04" db="EMBL/GenBank/DDBJ databases">
        <authorList>
            <person name="Gilroy R."/>
        </authorList>
    </citation>
    <scope>NUCLEOTIDE SEQUENCE</scope>
    <source>
        <strain evidence="8">ChiSxjej5B17-1746</strain>
    </source>
</reference>
<gene>
    <name evidence="8" type="ORF">H9874_06985</name>
</gene>
<dbReference type="Gene3D" id="3.30.465.10">
    <property type="match status" value="1"/>
</dbReference>